<dbReference type="Proteomes" id="UP001416858">
    <property type="component" value="Unassembled WGS sequence"/>
</dbReference>
<name>A0ABP9VMB0_9BACT</name>
<dbReference type="Pfam" id="PF13385">
    <property type="entry name" value="Laminin_G_3"/>
    <property type="match status" value="1"/>
</dbReference>
<keyword evidence="1" id="KW-0472">Membrane</keyword>
<dbReference type="EMBL" id="BAABRO010000003">
    <property type="protein sequence ID" value="GAA5506338.1"/>
    <property type="molecule type" value="Genomic_DNA"/>
</dbReference>
<evidence type="ECO:0000259" key="2">
    <source>
        <dbReference type="Pfam" id="PF04773"/>
    </source>
</evidence>
<gene>
    <name evidence="3" type="ORF">Rcae01_01790</name>
</gene>
<evidence type="ECO:0000256" key="1">
    <source>
        <dbReference type="SAM" id="Phobius"/>
    </source>
</evidence>
<keyword evidence="1" id="KW-0812">Transmembrane</keyword>
<organism evidence="3 4">
    <name type="scientific">Novipirellula caenicola</name>
    <dbReference type="NCBI Taxonomy" id="1536901"/>
    <lineage>
        <taxon>Bacteria</taxon>
        <taxon>Pseudomonadati</taxon>
        <taxon>Planctomycetota</taxon>
        <taxon>Planctomycetia</taxon>
        <taxon>Pirellulales</taxon>
        <taxon>Pirellulaceae</taxon>
        <taxon>Novipirellula</taxon>
    </lineage>
</organism>
<accession>A0ABP9VMB0</accession>
<keyword evidence="1" id="KW-1133">Transmembrane helix</keyword>
<evidence type="ECO:0000313" key="3">
    <source>
        <dbReference type="EMBL" id="GAA5506338.1"/>
    </source>
</evidence>
<feature type="transmembrane region" description="Helical" evidence="1">
    <location>
        <begin position="95"/>
        <end position="115"/>
    </location>
</feature>
<dbReference type="RefSeq" id="WP_345683293.1">
    <property type="nucleotide sequence ID" value="NZ_BAABRO010000003.1"/>
</dbReference>
<dbReference type="SUPFAM" id="SSF49899">
    <property type="entry name" value="Concanavalin A-like lectins/glucanases"/>
    <property type="match status" value="1"/>
</dbReference>
<evidence type="ECO:0000313" key="4">
    <source>
        <dbReference type="Proteomes" id="UP001416858"/>
    </source>
</evidence>
<reference evidence="3 4" key="1">
    <citation type="submission" date="2024-02" db="EMBL/GenBank/DDBJ databases">
        <title>Rhodopirellula caenicola NBRC 110016.</title>
        <authorList>
            <person name="Ichikawa N."/>
            <person name="Katano-Makiyama Y."/>
            <person name="Hidaka K."/>
        </authorList>
    </citation>
    <scope>NUCLEOTIDE SEQUENCE [LARGE SCALE GENOMIC DNA]</scope>
    <source>
        <strain evidence="3 4">NBRC 110016</strain>
    </source>
</reference>
<sequence length="572" mass="62628">MTPDERSTLLDSLLDGDISEADFLRLEAELIVDAEVRQEYYRRLQLGVLLEREAAESLLDPSVHAAAVLDTATDPAIEHATNDTSAARIKSSRMMLLAGTLLAIAASVFVVVPLIRGASEPQDLVAWDPNAATNSERVSRPESEPSASGFAILSGQSEAVWEGVAIGSGGLLPGGELHLKSGLVHLELFSGVQVVVQGEAIFSIDSPMQISMTRGRARAQVPNAAHGFRIKTAAGEVVDLGTEFAVDVTDDRSSVQVVDGEVELRPQGMTAVADSLRLLEGESVELMSDGQVSQTQTADLNLVGPVAFQKELAQSQSNRLQQWQAASERMRTDPRLIAHYQVDPSAEWSRQLVNLAAGRRDVASDGAVVAAQRVTDRWGRSGAALDFSRTGSRVRLDVPGSHRGLTLYCWVKINSLDRWYNSLFLTDGHEEREPHWQIMDDGRMFFSVKAPLAESQEEQSFSHKIYYSEPIWDTSLSGRWIMLATVYDVDAQQVIHYLNGKPVSREAIPAESLSEVIKIGPASICNWSQPMYRTDATFVVRNLNGVMDEFAMFSGALSPQEISEIYKVGDPY</sequence>
<dbReference type="Gene3D" id="2.60.120.1440">
    <property type="match status" value="1"/>
</dbReference>
<protein>
    <recommendedName>
        <fullName evidence="2">FecR protein domain-containing protein</fullName>
    </recommendedName>
</protein>
<comment type="caution">
    <text evidence="3">The sequence shown here is derived from an EMBL/GenBank/DDBJ whole genome shotgun (WGS) entry which is preliminary data.</text>
</comment>
<dbReference type="InterPro" id="IPR013320">
    <property type="entry name" value="ConA-like_dom_sf"/>
</dbReference>
<feature type="domain" description="FecR protein" evidence="2">
    <location>
        <begin position="208"/>
        <end position="263"/>
    </location>
</feature>
<proteinExistence type="predicted"/>
<dbReference type="Gene3D" id="2.60.120.200">
    <property type="match status" value="1"/>
</dbReference>
<dbReference type="InterPro" id="IPR006860">
    <property type="entry name" value="FecR"/>
</dbReference>
<keyword evidence="4" id="KW-1185">Reference proteome</keyword>
<dbReference type="Pfam" id="PF04773">
    <property type="entry name" value="FecR"/>
    <property type="match status" value="1"/>
</dbReference>
<dbReference type="InterPro" id="IPR012373">
    <property type="entry name" value="Ferrdict_sens_TM"/>
</dbReference>
<dbReference type="PANTHER" id="PTHR30273">
    <property type="entry name" value="PERIPLASMIC SIGNAL SENSOR AND SIGMA FACTOR ACTIVATOR FECR-RELATED"/>
    <property type="match status" value="1"/>
</dbReference>
<dbReference type="PANTHER" id="PTHR30273:SF2">
    <property type="entry name" value="PROTEIN FECR"/>
    <property type="match status" value="1"/>
</dbReference>